<protein>
    <recommendedName>
        <fullName evidence="4 5">Large ribosomal subunit protein bL32</fullName>
    </recommendedName>
</protein>
<evidence type="ECO:0000256" key="2">
    <source>
        <dbReference type="ARBA" id="ARBA00022980"/>
    </source>
</evidence>
<evidence type="ECO:0000313" key="6">
    <source>
        <dbReference type="EMBL" id="GMU11172.1"/>
    </source>
</evidence>
<dbReference type="EMBL" id="BTTX01000011">
    <property type="protein sequence ID" value="GMU11172.1"/>
    <property type="molecule type" value="Genomic_DNA"/>
</dbReference>
<keyword evidence="3 5" id="KW-0687">Ribonucleoprotein</keyword>
<dbReference type="HAMAP" id="MF_00340">
    <property type="entry name" value="Ribosomal_bL32"/>
    <property type="match status" value="1"/>
</dbReference>
<proteinExistence type="inferred from homology"/>
<evidence type="ECO:0000256" key="5">
    <source>
        <dbReference type="HAMAP-Rule" id="MF_00340"/>
    </source>
</evidence>
<reference evidence="6 7" key="1">
    <citation type="journal article" date="2024" name="Arch. Microbiol.">
        <title>Corallococcus caeni sp. nov., a novel myxobacterium isolated from activated sludge.</title>
        <authorList>
            <person name="Tomita S."/>
            <person name="Nakai R."/>
            <person name="Kuroda K."/>
            <person name="Kurashita H."/>
            <person name="Hatamoto M."/>
            <person name="Yamaguchi T."/>
            <person name="Narihiro T."/>
        </authorList>
    </citation>
    <scope>NUCLEOTIDE SEQUENCE [LARGE SCALE GENOMIC DNA]</scope>
    <source>
        <strain evidence="6 7">NO1</strain>
    </source>
</reference>
<keyword evidence="2 5" id="KW-0689">Ribosomal protein</keyword>
<evidence type="ECO:0000256" key="3">
    <source>
        <dbReference type="ARBA" id="ARBA00023274"/>
    </source>
</evidence>
<dbReference type="SUPFAM" id="SSF57829">
    <property type="entry name" value="Zn-binding ribosomal proteins"/>
    <property type="match status" value="1"/>
</dbReference>
<accession>A0ABQ6R4H2</accession>
<sequence>MRRDRRRAGNNNLRTPVQVIKCSKCKEPVMPHRACAACGNYGGREVIATAAE</sequence>
<name>A0ABQ6R4H2_9BACT</name>
<dbReference type="InterPro" id="IPR002677">
    <property type="entry name" value="Ribosomal_bL32"/>
</dbReference>
<dbReference type="NCBIfam" id="TIGR01031">
    <property type="entry name" value="rpmF_bact"/>
    <property type="match status" value="1"/>
</dbReference>
<keyword evidence="7" id="KW-1185">Reference proteome</keyword>
<dbReference type="Proteomes" id="UP001342631">
    <property type="component" value="Unassembled WGS sequence"/>
</dbReference>
<comment type="similarity">
    <text evidence="1 5">Belongs to the bacterial ribosomal protein bL32 family.</text>
</comment>
<dbReference type="InterPro" id="IPR011332">
    <property type="entry name" value="Ribosomal_zn-bd"/>
</dbReference>
<evidence type="ECO:0000256" key="1">
    <source>
        <dbReference type="ARBA" id="ARBA00008560"/>
    </source>
</evidence>
<comment type="caution">
    <text evidence="6">The sequence shown here is derived from an EMBL/GenBank/DDBJ whole genome shotgun (WGS) entry which is preliminary data.</text>
</comment>
<dbReference type="Pfam" id="PF01783">
    <property type="entry name" value="Ribosomal_L32p"/>
    <property type="match status" value="1"/>
</dbReference>
<evidence type="ECO:0000256" key="4">
    <source>
        <dbReference type="ARBA" id="ARBA00035178"/>
    </source>
</evidence>
<evidence type="ECO:0000313" key="7">
    <source>
        <dbReference type="Proteomes" id="UP001342631"/>
    </source>
</evidence>
<organism evidence="6 7">
    <name type="scientific">Corallococcus caeni</name>
    <dbReference type="NCBI Taxonomy" id="3082388"/>
    <lineage>
        <taxon>Bacteria</taxon>
        <taxon>Pseudomonadati</taxon>
        <taxon>Myxococcota</taxon>
        <taxon>Myxococcia</taxon>
        <taxon>Myxococcales</taxon>
        <taxon>Cystobacterineae</taxon>
        <taxon>Myxococcaceae</taxon>
        <taxon>Corallococcus</taxon>
    </lineage>
</organism>
<gene>
    <name evidence="5" type="primary">rpmF</name>
    <name evidence="6" type="ORF">ASNO1_74260</name>
</gene>